<evidence type="ECO:0000256" key="1">
    <source>
        <dbReference type="ARBA" id="ARBA00023015"/>
    </source>
</evidence>
<dbReference type="PANTHER" id="PTHR43537:SF24">
    <property type="entry name" value="GLUCONATE OPERON TRANSCRIPTIONAL REPRESSOR"/>
    <property type="match status" value="1"/>
</dbReference>
<keyword evidence="6" id="KW-1185">Reference proteome</keyword>
<evidence type="ECO:0000313" key="5">
    <source>
        <dbReference type="EMBL" id="AJA11461.1"/>
    </source>
</evidence>
<dbReference type="Gene3D" id="1.10.10.10">
    <property type="entry name" value="Winged helix-like DNA-binding domain superfamily/Winged helix DNA-binding domain"/>
    <property type="match status" value="1"/>
</dbReference>
<keyword evidence="1" id="KW-0805">Transcription regulation</keyword>
<evidence type="ECO:0000256" key="3">
    <source>
        <dbReference type="ARBA" id="ARBA00023163"/>
    </source>
</evidence>
<evidence type="ECO:0000259" key="4">
    <source>
        <dbReference type="PROSITE" id="PS50949"/>
    </source>
</evidence>
<dbReference type="Pfam" id="PF00392">
    <property type="entry name" value="GntR"/>
    <property type="match status" value="1"/>
</dbReference>
<keyword evidence="3" id="KW-0804">Transcription</keyword>
<sequence>MSPGTTMERVYLDLKARILSGTYPPGTRLEAAQLAKSLAASATPVRDALYRLSGERIIESWHQEGFRQPLLNEADLVELYWWTGALLSLALKGRTPRPDLPGGLISLANHQAYPEGLNGLFRTIAIGSSNGELRATIINCVERSMTIRTLEVRVDGSVGDALTAMADDYRFGRWSALRSKITRFHRRRASYAGRVAAEIRRRSEPLDNIRRI</sequence>
<dbReference type="OrthoDB" id="8479543at2"/>
<dbReference type="PANTHER" id="PTHR43537">
    <property type="entry name" value="TRANSCRIPTIONAL REGULATOR, GNTR FAMILY"/>
    <property type="match status" value="1"/>
</dbReference>
<protein>
    <recommendedName>
        <fullName evidence="4">HTH gntR-type domain-containing protein</fullName>
    </recommendedName>
</protein>
<dbReference type="RefSeq" id="WP_052181958.1">
    <property type="nucleotide sequence ID" value="NZ_CP009122.1"/>
</dbReference>
<feature type="domain" description="HTH gntR-type" evidence="4">
    <location>
        <begin position="4"/>
        <end position="71"/>
    </location>
</feature>
<organism evidence="5 6">
    <name type="scientific">Sphingopyxis fribergensis</name>
    <dbReference type="NCBI Taxonomy" id="1515612"/>
    <lineage>
        <taxon>Bacteria</taxon>
        <taxon>Pseudomonadati</taxon>
        <taxon>Pseudomonadota</taxon>
        <taxon>Alphaproteobacteria</taxon>
        <taxon>Sphingomonadales</taxon>
        <taxon>Sphingomonadaceae</taxon>
        <taxon>Sphingopyxis</taxon>
    </lineage>
</organism>
<dbReference type="AlphaFoldDB" id="A0A0A7PMX8"/>
<dbReference type="InterPro" id="IPR036388">
    <property type="entry name" value="WH-like_DNA-bd_sf"/>
</dbReference>
<dbReference type="HOGENOM" id="CLU_017584_7_0_5"/>
<accession>A0A0A7PMX8</accession>
<dbReference type="Proteomes" id="UP000030907">
    <property type="component" value="Chromosome"/>
</dbReference>
<dbReference type="InterPro" id="IPR000524">
    <property type="entry name" value="Tscrpt_reg_HTH_GntR"/>
</dbReference>
<dbReference type="InterPro" id="IPR036390">
    <property type="entry name" value="WH_DNA-bd_sf"/>
</dbReference>
<dbReference type="SMART" id="SM00345">
    <property type="entry name" value="HTH_GNTR"/>
    <property type="match status" value="1"/>
</dbReference>
<evidence type="ECO:0000256" key="2">
    <source>
        <dbReference type="ARBA" id="ARBA00023125"/>
    </source>
</evidence>
<dbReference type="STRING" id="1515612.SKP52_23080"/>
<keyword evidence="2" id="KW-0238">DNA-binding</keyword>
<dbReference type="PROSITE" id="PS50949">
    <property type="entry name" value="HTH_GNTR"/>
    <property type="match status" value="1"/>
</dbReference>
<dbReference type="SUPFAM" id="SSF46785">
    <property type="entry name" value="Winged helix' DNA-binding domain"/>
    <property type="match status" value="1"/>
</dbReference>
<dbReference type="GO" id="GO:0003677">
    <property type="term" value="F:DNA binding"/>
    <property type="evidence" value="ECO:0007669"/>
    <property type="project" value="UniProtKB-KW"/>
</dbReference>
<evidence type="ECO:0000313" key="6">
    <source>
        <dbReference type="Proteomes" id="UP000030907"/>
    </source>
</evidence>
<gene>
    <name evidence="5" type="ORF">SKP52_23080</name>
</gene>
<dbReference type="EMBL" id="CP009122">
    <property type="protein sequence ID" value="AJA11461.1"/>
    <property type="molecule type" value="Genomic_DNA"/>
</dbReference>
<name>A0A0A7PMX8_9SPHN</name>
<proteinExistence type="predicted"/>
<dbReference type="GO" id="GO:0003700">
    <property type="term" value="F:DNA-binding transcription factor activity"/>
    <property type="evidence" value="ECO:0007669"/>
    <property type="project" value="InterPro"/>
</dbReference>
<dbReference type="KEGG" id="sphk:SKP52_23080"/>
<reference evidence="5 6" key="1">
    <citation type="journal article" date="2015" name="Int. J. Syst. Evol. Microbiol.">
        <title>Description of Sphingopyxis fribergensis sp. nov. - a soil bacterium with the ability to degrade styrene and phenylacetic acid.</title>
        <authorList>
            <person name="Oelschlagel M."/>
            <person name="Ruckert C."/>
            <person name="Kalinowski J."/>
            <person name="Schmidt G."/>
            <person name="Schlomann M."/>
            <person name="Tischler D."/>
        </authorList>
    </citation>
    <scope>NUCLEOTIDE SEQUENCE [LARGE SCALE GENOMIC DNA]</scope>
    <source>
        <strain evidence="5 6">Kp5.2</strain>
    </source>
</reference>